<keyword evidence="9 10" id="KW-0472">Membrane</keyword>
<evidence type="ECO:0000256" key="1">
    <source>
        <dbReference type="ARBA" id="ARBA00000085"/>
    </source>
</evidence>
<evidence type="ECO:0000256" key="7">
    <source>
        <dbReference type="ARBA" id="ARBA00022777"/>
    </source>
</evidence>
<evidence type="ECO:0000313" key="13">
    <source>
        <dbReference type="Proteomes" id="UP001501243"/>
    </source>
</evidence>
<dbReference type="SUPFAM" id="SSF47384">
    <property type="entry name" value="Homodimeric domain of signal transducing histidine kinase"/>
    <property type="match status" value="1"/>
</dbReference>
<dbReference type="Proteomes" id="UP001501243">
    <property type="component" value="Unassembled WGS sequence"/>
</dbReference>
<dbReference type="PRINTS" id="PR00344">
    <property type="entry name" value="BCTRLSENSOR"/>
</dbReference>
<reference evidence="13" key="1">
    <citation type="journal article" date="2019" name="Int. J. Syst. Evol. Microbiol.">
        <title>The Global Catalogue of Microorganisms (GCM) 10K type strain sequencing project: providing services to taxonomists for standard genome sequencing and annotation.</title>
        <authorList>
            <consortium name="The Broad Institute Genomics Platform"/>
            <consortium name="The Broad Institute Genome Sequencing Center for Infectious Disease"/>
            <person name="Wu L."/>
            <person name="Ma J."/>
        </authorList>
    </citation>
    <scope>NUCLEOTIDE SEQUENCE [LARGE SCALE GENOMIC DNA]</scope>
    <source>
        <strain evidence="13">JCM 17841</strain>
    </source>
</reference>
<keyword evidence="6 10" id="KW-0812">Transmembrane</keyword>
<keyword evidence="8 10" id="KW-1133">Transmembrane helix</keyword>
<dbReference type="PANTHER" id="PTHR45436">
    <property type="entry name" value="SENSOR HISTIDINE KINASE YKOH"/>
    <property type="match status" value="1"/>
</dbReference>
<dbReference type="InterPro" id="IPR005467">
    <property type="entry name" value="His_kinase_dom"/>
</dbReference>
<evidence type="ECO:0000313" key="12">
    <source>
        <dbReference type="EMBL" id="GAA4503854.1"/>
    </source>
</evidence>
<dbReference type="InterPro" id="IPR036097">
    <property type="entry name" value="HisK_dim/P_sf"/>
</dbReference>
<dbReference type="EC" id="2.7.13.3" evidence="3"/>
<feature type="domain" description="Histidine kinase" evidence="11">
    <location>
        <begin position="242"/>
        <end position="457"/>
    </location>
</feature>
<dbReference type="InterPro" id="IPR036890">
    <property type="entry name" value="HATPase_C_sf"/>
</dbReference>
<dbReference type="RefSeq" id="WP_208129684.1">
    <property type="nucleotide sequence ID" value="NZ_BAABGQ010000006.1"/>
</dbReference>
<evidence type="ECO:0000256" key="5">
    <source>
        <dbReference type="ARBA" id="ARBA00022679"/>
    </source>
</evidence>
<dbReference type="InterPro" id="IPR050428">
    <property type="entry name" value="TCS_sensor_his_kinase"/>
</dbReference>
<gene>
    <name evidence="12" type="ORF">GCM10023172_29440</name>
</gene>
<dbReference type="PROSITE" id="PS50109">
    <property type="entry name" value="HIS_KIN"/>
    <property type="match status" value="1"/>
</dbReference>
<evidence type="ECO:0000256" key="6">
    <source>
        <dbReference type="ARBA" id="ARBA00022692"/>
    </source>
</evidence>
<evidence type="ECO:0000256" key="4">
    <source>
        <dbReference type="ARBA" id="ARBA00022553"/>
    </source>
</evidence>
<evidence type="ECO:0000256" key="3">
    <source>
        <dbReference type="ARBA" id="ARBA00012438"/>
    </source>
</evidence>
<dbReference type="InterPro" id="IPR004358">
    <property type="entry name" value="Sig_transdc_His_kin-like_C"/>
</dbReference>
<accession>A0ABP8QI70</accession>
<evidence type="ECO:0000256" key="10">
    <source>
        <dbReference type="SAM" id="Phobius"/>
    </source>
</evidence>
<sequence>MQLAAGFVLNSYFVPALRLSTKFSLFNALSRVAIVLLLVGVLPGTMSRLALLTTDQRLAQTKDKVLRLVYRQGVSAFIERGQKSYGSYNLLKEEFISLEEIPPGPNINVIEDSKRAVEDEIVTYRVLSYSFAQQGRHYLLEIGRSVGSIGETERNFRRYAFFILVVAVGLTTLADLAFFRYLVEPLRTIIRRRLRDVRHPAAFNFDPIGTSTDDFRYLDQSLREMMTTVRLSFEKERKFIADASHELLTPLATLQYRLDNMLGDEALSEENQLRVVESQRTVYRLRAIIKSLLLISKIENDQFERTDTVSVAALVAEVADEAQERLAVLELRLDQQVEPDYQLNGANRGLLFTLLFNLVNNALKYNRPGGDVLVRGGYRPAPDGRYELEVRDTGLGIASERLATLFRRFNKGAAADADSYGLGLSIVKTIAELHRLEVEVNSIEGLGTSFRVVFPPA</sequence>
<dbReference type="CDD" id="cd00082">
    <property type="entry name" value="HisKA"/>
    <property type="match status" value="1"/>
</dbReference>
<evidence type="ECO:0000256" key="2">
    <source>
        <dbReference type="ARBA" id="ARBA00004370"/>
    </source>
</evidence>
<organism evidence="12 13">
    <name type="scientific">Hymenobacter ginsengisoli</name>
    <dbReference type="NCBI Taxonomy" id="1051626"/>
    <lineage>
        <taxon>Bacteria</taxon>
        <taxon>Pseudomonadati</taxon>
        <taxon>Bacteroidota</taxon>
        <taxon>Cytophagia</taxon>
        <taxon>Cytophagales</taxon>
        <taxon>Hymenobacteraceae</taxon>
        <taxon>Hymenobacter</taxon>
    </lineage>
</organism>
<dbReference type="SUPFAM" id="SSF55874">
    <property type="entry name" value="ATPase domain of HSP90 chaperone/DNA topoisomerase II/histidine kinase"/>
    <property type="match status" value="1"/>
</dbReference>
<dbReference type="Gene3D" id="1.10.287.130">
    <property type="match status" value="1"/>
</dbReference>
<keyword evidence="13" id="KW-1185">Reference proteome</keyword>
<proteinExistence type="predicted"/>
<comment type="catalytic activity">
    <reaction evidence="1">
        <text>ATP + protein L-histidine = ADP + protein N-phospho-L-histidine.</text>
        <dbReference type="EC" id="2.7.13.3"/>
    </reaction>
</comment>
<dbReference type="Gene3D" id="3.30.565.10">
    <property type="entry name" value="Histidine kinase-like ATPase, C-terminal domain"/>
    <property type="match status" value="1"/>
</dbReference>
<dbReference type="Pfam" id="PF02518">
    <property type="entry name" value="HATPase_c"/>
    <property type="match status" value="1"/>
</dbReference>
<evidence type="ECO:0000256" key="8">
    <source>
        <dbReference type="ARBA" id="ARBA00022989"/>
    </source>
</evidence>
<dbReference type="SMART" id="SM00388">
    <property type="entry name" value="HisKA"/>
    <property type="match status" value="1"/>
</dbReference>
<evidence type="ECO:0000259" key="11">
    <source>
        <dbReference type="PROSITE" id="PS50109"/>
    </source>
</evidence>
<dbReference type="PANTHER" id="PTHR45436:SF5">
    <property type="entry name" value="SENSOR HISTIDINE KINASE TRCS"/>
    <property type="match status" value="1"/>
</dbReference>
<comment type="caution">
    <text evidence="12">The sequence shown here is derived from an EMBL/GenBank/DDBJ whole genome shotgun (WGS) entry which is preliminary data.</text>
</comment>
<feature type="transmembrane region" description="Helical" evidence="10">
    <location>
        <begin position="28"/>
        <end position="51"/>
    </location>
</feature>
<name>A0ABP8QI70_9BACT</name>
<dbReference type="Pfam" id="PF00512">
    <property type="entry name" value="HisKA"/>
    <property type="match status" value="1"/>
</dbReference>
<comment type="subcellular location">
    <subcellularLocation>
        <location evidence="2">Membrane</location>
    </subcellularLocation>
</comment>
<keyword evidence="7" id="KW-0418">Kinase</keyword>
<dbReference type="SMART" id="SM00387">
    <property type="entry name" value="HATPase_c"/>
    <property type="match status" value="1"/>
</dbReference>
<feature type="transmembrane region" description="Helical" evidence="10">
    <location>
        <begin position="159"/>
        <end position="183"/>
    </location>
</feature>
<protein>
    <recommendedName>
        <fullName evidence="3">histidine kinase</fullName>
        <ecNumber evidence="3">2.7.13.3</ecNumber>
    </recommendedName>
</protein>
<dbReference type="InterPro" id="IPR003594">
    <property type="entry name" value="HATPase_dom"/>
</dbReference>
<keyword evidence="4" id="KW-0597">Phosphoprotein</keyword>
<dbReference type="EMBL" id="BAABGQ010000006">
    <property type="protein sequence ID" value="GAA4503854.1"/>
    <property type="molecule type" value="Genomic_DNA"/>
</dbReference>
<dbReference type="InterPro" id="IPR003661">
    <property type="entry name" value="HisK_dim/P_dom"/>
</dbReference>
<keyword evidence="5" id="KW-0808">Transferase</keyword>
<evidence type="ECO:0000256" key="9">
    <source>
        <dbReference type="ARBA" id="ARBA00023136"/>
    </source>
</evidence>